<evidence type="ECO:0000256" key="2">
    <source>
        <dbReference type="ARBA" id="ARBA00008053"/>
    </source>
</evidence>
<evidence type="ECO:0000313" key="7">
    <source>
        <dbReference type="EMBL" id="SDM17395.1"/>
    </source>
</evidence>
<dbReference type="PANTHER" id="PTHR35791">
    <property type="entry name" value="UPF0754 MEMBRANE PROTEIN YHEB"/>
    <property type="match status" value="1"/>
</dbReference>
<feature type="transmembrane region" description="Helical" evidence="6">
    <location>
        <begin position="6"/>
        <end position="30"/>
    </location>
</feature>
<evidence type="ECO:0008006" key="9">
    <source>
        <dbReference type="Google" id="ProtNLM"/>
    </source>
</evidence>
<keyword evidence="3 6" id="KW-0812">Transmembrane</keyword>
<evidence type="ECO:0000256" key="6">
    <source>
        <dbReference type="SAM" id="Phobius"/>
    </source>
</evidence>
<evidence type="ECO:0000313" key="8">
    <source>
        <dbReference type="Proteomes" id="UP000199068"/>
    </source>
</evidence>
<feature type="transmembrane region" description="Helical" evidence="6">
    <location>
        <begin position="178"/>
        <end position="199"/>
    </location>
</feature>
<dbReference type="GO" id="GO:0012505">
    <property type="term" value="C:endomembrane system"/>
    <property type="evidence" value="ECO:0007669"/>
    <property type="project" value="UniProtKB-SubCell"/>
</dbReference>
<keyword evidence="8" id="KW-1185">Reference proteome</keyword>
<evidence type="ECO:0000256" key="5">
    <source>
        <dbReference type="ARBA" id="ARBA00023136"/>
    </source>
</evidence>
<keyword evidence="4 6" id="KW-1133">Transmembrane helix</keyword>
<dbReference type="STRING" id="1121325.SAMN04515677_10656"/>
<sequence length="200" mass="22595">MDNALKILILACIGGIIGYITNVVAIKLIFRPIEPIRIPIINKEIIGLIPKRKAEIATNIGEVIQNEFLSLDEILENLITEEDKENVIEYIKTKIKLIVNEKIGFAPGPLKSIIQGYVSDAIEAEIRQSIDDLSEEIIIKANKRINIQQMVETKINELDLYELEEIILRIAKQELKHIEILGFVLGFVIGIVQGLIIIFM</sequence>
<dbReference type="AlphaFoldDB" id="A0A1G9R4N7"/>
<dbReference type="Pfam" id="PF04286">
    <property type="entry name" value="DUF445"/>
    <property type="match status" value="1"/>
</dbReference>
<gene>
    <name evidence="7" type="ORF">SAMN04515677_10656</name>
</gene>
<reference evidence="7 8" key="1">
    <citation type="submission" date="2016-10" db="EMBL/GenBank/DDBJ databases">
        <authorList>
            <person name="de Groot N.N."/>
        </authorList>
    </citation>
    <scope>NUCLEOTIDE SEQUENCE [LARGE SCALE GENOMIC DNA]</scope>
    <source>
        <strain evidence="7 8">DSM 797</strain>
    </source>
</reference>
<organism evidence="7 8">
    <name type="scientific">Romboutsia lituseburensis DSM 797</name>
    <dbReference type="NCBI Taxonomy" id="1121325"/>
    <lineage>
        <taxon>Bacteria</taxon>
        <taxon>Bacillati</taxon>
        <taxon>Bacillota</taxon>
        <taxon>Clostridia</taxon>
        <taxon>Peptostreptococcales</taxon>
        <taxon>Peptostreptococcaceae</taxon>
        <taxon>Romboutsia</taxon>
    </lineage>
</organism>
<dbReference type="PANTHER" id="PTHR35791:SF1">
    <property type="entry name" value="UPF0754 MEMBRANE PROTEIN YHEB"/>
    <property type="match status" value="1"/>
</dbReference>
<dbReference type="EMBL" id="FNGW01000006">
    <property type="protein sequence ID" value="SDM17395.1"/>
    <property type="molecule type" value="Genomic_DNA"/>
</dbReference>
<evidence type="ECO:0000256" key="4">
    <source>
        <dbReference type="ARBA" id="ARBA00022989"/>
    </source>
</evidence>
<comment type="subcellular location">
    <subcellularLocation>
        <location evidence="1">Endomembrane system</location>
    </subcellularLocation>
</comment>
<evidence type="ECO:0000256" key="3">
    <source>
        <dbReference type="ARBA" id="ARBA00022692"/>
    </source>
</evidence>
<name>A0A1G9R4N7_9FIRM</name>
<dbReference type="InterPro" id="IPR007383">
    <property type="entry name" value="DUF445"/>
</dbReference>
<keyword evidence="5 6" id="KW-0472">Membrane</keyword>
<protein>
    <recommendedName>
        <fullName evidence="9">DUF445 family protein</fullName>
    </recommendedName>
</protein>
<accession>A0A1G9R4N7</accession>
<evidence type="ECO:0000256" key="1">
    <source>
        <dbReference type="ARBA" id="ARBA00004308"/>
    </source>
</evidence>
<dbReference type="Proteomes" id="UP000199068">
    <property type="component" value="Unassembled WGS sequence"/>
</dbReference>
<comment type="similarity">
    <text evidence="2">Belongs to the UPF0754 family.</text>
</comment>
<proteinExistence type="inferred from homology"/>
<dbReference type="RefSeq" id="WP_092726544.1">
    <property type="nucleotide sequence ID" value="NZ_FNGW01000006.1"/>
</dbReference>